<feature type="compositionally biased region" description="Polar residues" evidence="1">
    <location>
        <begin position="8"/>
        <end position="17"/>
    </location>
</feature>
<accession>W4JQ72</accession>
<evidence type="ECO:0000313" key="2">
    <source>
        <dbReference type="EMBL" id="ETW75230.1"/>
    </source>
</evidence>
<dbReference type="KEGG" id="hir:HETIRDRAFT_108163"/>
<protein>
    <submittedName>
        <fullName evidence="2">Uncharacterized protein</fullName>
    </submittedName>
</protein>
<dbReference type="RefSeq" id="XP_009552668.1">
    <property type="nucleotide sequence ID" value="XM_009554373.1"/>
</dbReference>
<proteinExistence type="predicted"/>
<dbReference type="InParanoid" id="W4JQ72"/>
<dbReference type="Proteomes" id="UP000030671">
    <property type="component" value="Unassembled WGS sequence"/>
</dbReference>
<gene>
    <name evidence="2" type="ORF">HETIRDRAFT_108163</name>
</gene>
<dbReference type="GeneID" id="20666319"/>
<reference evidence="2 3" key="1">
    <citation type="journal article" date="2012" name="New Phytol.">
        <title>Insight into trade-off between wood decay and parasitism from the genome of a fungal forest pathogen.</title>
        <authorList>
            <person name="Olson A."/>
            <person name="Aerts A."/>
            <person name="Asiegbu F."/>
            <person name="Belbahri L."/>
            <person name="Bouzid O."/>
            <person name="Broberg A."/>
            <person name="Canback B."/>
            <person name="Coutinho P.M."/>
            <person name="Cullen D."/>
            <person name="Dalman K."/>
            <person name="Deflorio G."/>
            <person name="van Diepen L.T."/>
            <person name="Dunand C."/>
            <person name="Duplessis S."/>
            <person name="Durling M."/>
            <person name="Gonthier P."/>
            <person name="Grimwood J."/>
            <person name="Fossdal C.G."/>
            <person name="Hansson D."/>
            <person name="Henrissat B."/>
            <person name="Hietala A."/>
            <person name="Himmelstrand K."/>
            <person name="Hoffmeister D."/>
            <person name="Hogberg N."/>
            <person name="James T.Y."/>
            <person name="Karlsson M."/>
            <person name="Kohler A."/>
            <person name="Kues U."/>
            <person name="Lee Y.H."/>
            <person name="Lin Y.C."/>
            <person name="Lind M."/>
            <person name="Lindquist E."/>
            <person name="Lombard V."/>
            <person name="Lucas S."/>
            <person name="Lunden K."/>
            <person name="Morin E."/>
            <person name="Murat C."/>
            <person name="Park J."/>
            <person name="Raffaello T."/>
            <person name="Rouze P."/>
            <person name="Salamov A."/>
            <person name="Schmutz J."/>
            <person name="Solheim H."/>
            <person name="Stahlberg J."/>
            <person name="Velez H."/>
            <person name="de Vries R.P."/>
            <person name="Wiebenga A."/>
            <person name="Woodward S."/>
            <person name="Yakovlev I."/>
            <person name="Garbelotto M."/>
            <person name="Martin F."/>
            <person name="Grigoriev I.V."/>
            <person name="Stenlid J."/>
        </authorList>
    </citation>
    <scope>NUCLEOTIDE SEQUENCE [LARGE SCALE GENOMIC DNA]</scope>
    <source>
        <strain evidence="2 3">TC 32-1</strain>
    </source>
</reference>
<organism evidence="2 3">
    <name type="scientific">Heterobasidion irregulare (strain TC 32-1)</name>
    <dbReference type="NCBI Taxonomy" id="747525"/>
    <lineage>
        <taxon>Eukaryota</taxon>
        <taxon>Fungi</taxon>
        <taxon>Dikarya</taxon>
        <taxon>Basidiomycota</taxon>
        <taxon>Agaricomycotina</taxon>
        <taxon>Agaricomycetes</taxon>
        <taxon>Russulales</taxon>
        <taxon>Bondarzewiaceae</taxon>
        <taxon>Heterobasidion</taxon>
        <taxon>Heterobasidion annosum species complex</taxon>
    </lineage>
</organism>
<evidence type="ECO:0000313" key="3">
    <source>
        <dbReference type="Proteomes" id="UP000030671"/>
    </source>
</evidence>
<keyword evidence="3" id="KW-1185">Reference proteome</keyword>
<evidence type="ECO:0000256" key="1">
    <source>
        <dbReference type="SAM" id="MobiDB-lite"/>
    </source>
</evidence>
<feature type="region of interest" description="Disordered" evidence="1">
    <location>
        <begin position="1"/>
        <end position="32"/>
    </location>
</feature>
<dbReference type="HOGENOM" id="CLU_1115873_0_0_1"/>
<dbReference type="EMBL" id="KI925466">
    <property type="protein sequence ID" value="ETW75230.1"/>
    <property type="molecule type" value="Genomic_DNA"/>
</dbReference>
<name>W4JQ72_HETIT</name>
<dbReference type="AlphaFoldDB" id="W4JQ72"/>
<sequence>MDCMQAGAHTQKQNQDLPSPALAPTCPGAPQLKKDKHTAIKWVTLRYARAPSARDSAREGQTKSLLRFAHGRTRARTHKSPEENKAETHIWTAKAQMNGSEEHKVAKPNFRNQIWYSFPWATWNERTNNKERYPPDTLDAPSARCSSMGSSAACASPSLPLYGITCTQTYVYYERSAGDRPPLKTLVRPFSSTVIFYPITHFCNTYVHTPRVSLDSRLRWTNAYLFLVTPQAALLWFAPPSLALTCSAF</sequence>